<evidence type="ECO:0000256" key="1">
    <source>
        <dbReference type="SAM" id="MobiDB-lite"/>
    </source>
</evidence>
<feature type="compositionally biased region" description="Acidic residues" evidence="1">
    <location>
        <begin position="1173"/>
        <end position="1189"/>
    </location>
</feature>
<evidence type="ECO:0000313" key="3">
    <source>
        <dbReference type="Proteomes" id="UP000187013"/>
    </source>
</evidence>
<name>A0A1Q2ZYW1_ZYGRO</name>
<dbReference type="Proteomes" id="UP000187013">
    <property type="component" value="Unassembled WGS sequence"/>
</dbReference>
<feature type="region of interest" description="Disordered" evidence="1">
    <location>
        <begin position="1238"/>
        <end position="1258"/>
    </location>
</feature>
<comment type="caution">
    <text evidence="2">The sequence shown here is derived from an EMBL/GenBank/DDBJ whole genome shotgun (WGS) entry which is preliminary data.</text>
</comment>
<dbReference type="OrthoDB" id="4070435at2759"/>
<dbReference type="EMBL" id="BDGX01000014">
    <property type="protein sequence ID" value="GAV48641.1"/>
    <property type="molecule type" value="Genomic_DNA"/>
</dbReference>
<gene>
    <name evidence="2" type="ORF">ZYGR_0N00450</name>
</gene>
<reference evidence="2 3" key="1">
    <citation type="submission" date="2016-08" db="EMBL/GenBank/DDBJ databases">
        <title>Draft genome sequence of allopolyploid Zygosaccharomyces rouxii.</title>
        <authorList>
            <person name="Watanabe J."/>
            <person name="Uehara K."/>
            <person name="Mogi Y."/>
            <person name="Tsukioka Y."/>
        </authorList>
    </citation>
    <scope>NUCLEOTIDE SEQUENCE [LARGE SCALE GENOMIC DNA]</scope>
    <source>
        <strain evidence="2 3">NBRC 110957</strain>
    </source>
</reference>
<protein>
    <submittedName>
        <fullName evidence="2">Uncharacterized protein</fullName>
    </submittedName>
</protein>
<sequence>MVLSNASDLGRVRLDSWFSAGGLEVSEEATHRDTLDRSWFEFEKTICGRKPLRCIPTFMPGDSKGHWNQLLRIKSMTTGATATTFAPQKELEEVFGIVRDPESLEDSDIDDFLSNSQKIDSHHKFDEGITEIPLHREYLLVSPNSVFKAGDSRQTLLDGGIVDCQVVNTLPGKLGSILLITTPAGYVLSMLLDLEDNKPIILQYWKLRQNSGDWYIVKHQSDEQFVVINKEKGICKFFEFRDPLHFTLVNNLSIDNTKFLSCSFFLNTSKSHYLFFVPSIRYHRMVLFCIEWDSNRPEMKEVHQLTYLNGYEVNYCVPVGYNVCLVSGGCQHYLVSAHQIMSGETSFQHFESNFLEGLCSYFDAPILLEKIKNCHEDLFDQFKKCTVLATFSGNIGICLWDEDGEVAFYSLTRFKGLKDICPVDYQETENNEYEIVVISFGRTLRLTLDVKCIQQLSSDTTISPLNGVLLKHTMDSSTEENSKLMVFSPPKNNSRIPAELWLTSSMAISHLQTFAPVKKLHGLCKLRQFQVFNNLKVFNCSNFNDNLRETLLQGLEIGNNSEVYLIIASDLISMSKAFLLNVTSSGSNAMELDDLLQSVAGDNVEIFFSPGDNMVQITRDTVYVDSLGSSEDEKIEKYSPGWKIDGAAYCGTRVILWNIDQLQISYINNIDELSETTTFIQSGFFKEILRGTKEDYEENLNREPEKYKDGLCPFFFSFDITQVDDGTVFVYLAHSCGMVKYSWEDLFLSSDRNDTRSLLTCAPNVAFLALKEHVYAKSCDGHIIGADHINSSFRNINVAYNDRDFQIRPFDDNAVIIFSPQEITIVSMSSSSENEGDDKFYELKLPFQSKANPILDVSVDAKSKRVFVLYADGLEVFELFYSTWNSSNYLLRSTKTLKRIFFIEKINRMLVVNLRAREWDCIKLVDGKSLSLDATALKTPKNSKLVDVIEIPSNKEDKNVHLLLHFGNLLKLVRLVPQKGRIIVKVVTQREFDAELFHRIETVEDGKFIVYVASSVSVLSQKPYSQFMLMRISELDQLEEISKLEFPDELHLRDFKLCGKDVAVVSEGYDRLFLFKDFFRLAALKRPMAIAIKMPAASKIEKICPIGTDSFVVAVSCEGRSDHLSELLFCNRDDICLNRESDSDSSKGDVLYDAAVVDDIQRREEGDFYRIELDEDEEDEDDEDEDDDNGGPIGLRLARRGDNWDGNYRDFLDRIINGPRFASNEDWEFDDVDMEYEAGEHEENDRESDSDEDMLDTDDMDEMDETDAFGRRSDYNFPFNTDSTQATGSEALGCLFNTSDLAESISSSRFRKPYQVINLDKSIKDIRYSSEEKKLFVLTMDGSVLIFRGFYQNLQKDHEKIGDGVVNILKKPIAGHVAPKITESGICTIDSEGRVKEWPWL</sequence>
<feature type="region of interest" description="Disordered" evidence="1">
    <location>
        <begin position="1167"/>
        <end position="1197"/>
    </location>
</feature>
<evidence type="ECO:0000313" key="2">
    <source>
        <dbReference type="EMBL" id="GAV48641.1"/>
    </source>
</evidence>
<proteinExistence type="predicted"/>
<dbReference type="eggNOG" id="ENOG502R4DC">
    <property type="taxonomic scope" value="Eukaryota"/>
</dbReference>
<feature type="compositionally biased region" description="Acidic residues" evidence="1">
    <location>
        <begin position="1245"/>
        <end position="1258"/>
    </location>
</feature>
<organism evidence="2 3">
    <name type="scientific">Zygosaccharomyces rouxii</name>
    <dbReference type="NCBI Taxonomy" id="4956"/>
    <lineage>
        <taxon>Eukaryota</taxon>
        <taxon>Fungi</taxon>
        <taxon>Dikarya</taxon>
        <taxon>Ascomycota</taxon>
        <taxon>Saccharomycotina</taxon>
        <taxon>Saccharomycetes</taxon>
        <taxon>Saccharomycetales</taxon>
        <taxon>Saccharomycetaceae</taxon>
        <taxon>Zygosaccharomyces</taxon>
    </lineage>
</organism>
<accession>A0A1Q2ZYW1</accession>